<keyword evidence="2" id="KW-1185">Reference proteome</keyword>
<accession>A0AAV7PQT2</accession>
<sequence length="76" mass="7858">MGRRQGAGCFLPHWKEEEDDVSGPASLTGARTGLNLAHLTPVTLGGGSCGDPGLLGERPPGQYCVRSISGPALLDR</sequence>
<protein>
    <submittedName>
        <fullName evidence="1">Uncharacterized protein</fullName>
    </submittedName>
</protein>
<reference evidence="1" key="1">
    <citation type="journal article" date="2022" name="bioRxiv">
        <title>Sequencing and chromosome-scale assembly of the giantPleurodeles waltlgenome.</title>
        <authorList>
            <person name="Brown T."/>
            <person name="Elewa A."/>
            <person name="Iarovenko S."/>
            <person name="Subramanian E."/>
            <person name="Araus A.J."/>
            <person name="Petzold A."/>
            <person name="Susuki M."/>
            <person name="Suzuki K.-i.T."/>
            <person name="Hayashi T."/>
            <person name="Toyoda A."/>
            <person name="Oliveira C."/>
            <person name="Osipova E."/>
            <person name="Leigh N.D."/>
            <person name="Simon A."/>
            <person name="Yun M.H."/>
        </authorList>
    </citation>
    <scope>NUCLEOTIDE SEQUENCE</scope>
    <source>
        <strain evidence="1">20211129_DDA</strain>
        <tissue evidence="1">Liver</tissue>
    </source>
</reference>
<comment type="caution">
    <text evidence="1">The sequence shown here is derived from an EMBL/GenBank/DDBJ whole genome shotgun (WGS) entry which is preliminary data.</text>
</comment>
<dbReference type="AlphaFoldDB" id="A0AAV7PQT2"/>
<evidence type="ECO:0000313" key="2">
    <source>
        <dbReference type="Proteomes" id="UP001066276"/>
    </source>
</evidence>
<evidence type="ECO:0000313" key="1">
    <source>
        <dbReference type="EMBL" id="KAJ1130229.1"/>
    </source>
</evidence>
<organism evidence="1 2">
    <name type="scientific">Pleurodeles waltl</name>
    <name type="common">Iberian ribbed newt</name>
    <dbReference type="NCBI Taxonomy" id="8319"/>
    <lineage>
        <taxon>Eukaryota</taxon>
        <taxon>Metazoa</taxon>
        <taxon>Chordata</taxon>
        <taxon>Craniata</taxon>
        <taxon>Vertebrata</taxon>
        <taxon>Euteleostomi</taxon>
        <taxon>Amphibia</taxon>
        <taxon>Batrachia</taxon>
        <taxon>Caudata</taxon>
        <taxon>Salamandroidea</taxon>
        <taxon>Salamandridae</taxon>
        <taxon>Pleurodelinae</taxon>
        <taxon>Pleurodeles</taxon>
    </lineage>
</organism>
<gene>
    <name evidence="1" type="ORF">NDU88_008585</name>
</gene>
<name>A0AAV7PQT2_PLEWA</name>
<proteinExistence type="predicted"/>
<dbReference type="EMBL" id="JANPWB010000011">
    <property type="protein sequence ID" value="KAJ1130229.1"/>
    <property type="molecule type" value="Genomic_DNA"/>
</dbReference>
<dbReference type="Proteomes" id="UP001066276">
    <property type="component" value="Chromosome 7"/>
</dbReference>